<organism evidence="1 2">
    <name type="scientific">Paludibacterium paludis</name>
    <dbReference type="NCBI Taxonomy" id="1225769"/>
    <lineage>
        <taxon>Bacteria</taxon>
        <taxon>Pseudomonadati</taxon>
        <taxon>Pseudomonadota</taxon>
        <taxon>Betaproteobacteria</taxon>
        <taxon>Neisseriales</taxon>
        <taxon>Chromobacteriaceae</taxon>
        <taxon>Paludibacterium</taxon>
    </lineage>
</organism>
<dbReference type="RefSeq" id="WP_189536487.1">
    <property type="nucleotide sequence ID" value="NZ_BMYX01000024.1"/>
</dbReference>
<name>A0A918P6S4_9NEIS</name>
<dbReference type="EMBL" id="BMYX01000024">
    <property type="protein sequence ID" value="GGY27519.1"/>
    <property type="molecule type" value="Genomic_DNA"/>
</dbReference>
<dbReference type="Proteomes" id="UP000645257">
    <property type="component" value="Unassembled WGS sequence"/>
</dbReference>
<protein>
    <submittedName>
        <fullName evidence="1">Uncharacterized protein</fullName>
    </submittedName>
</protein>
<proteinExistence type="predicted"/>
<dbReference type="AlphaFoldDB" id="A0A918P6S4"/>
<keyword evidence="2" id="KW-1185">Reference proteome</keyword>
<reference evidence="1" key="2">
    <citation type="submission" date="2020-09" db="EMBL/GenBank/DDBJ databases">
        <authorList>
            <person name="Sun Q."/>
            <person name="Kim S."/>
        </authorList>
    </citation>
    <scope>NUCLEOTIDE SEQUENCE</scope>
    <source>
        <strain evidence="1">KCTC 32182</strain>
    </source>
</reference>
<comment type="caution">
    <text evidence="1">The sequence shown here is derived from an EMBL/GenBank/DDBJ whole genome shotgun (WGS) entry which is preliminary data.</text>
</comment>
<reference evidence="1" key="1">
    <citation type="journal article" date="2014" name="Int. J. Syst. Evol. Microbiol.">
        <title>Complete genome sequence of Corynebacterium casei LMG S-19264T (=DSM 44701T), isolated from a smear-ripened cheese.</title>
        <authorList>
            <consortium name="US DOE Joint Genome Institute (JGI-PGF)"/>
            <person name="Walter F."/>
            <person name="Albersmeier A."/>
            <person name="Kalinowski J."/>
            <person name="Ruckert C."/>
        </authorList>
    </citation>
    <scope>NUCLEOTIDE SEQUENCE</scope>
    <source>
        <strain evidence="1">KCTC 32182</strain>
    </source>
</reference>
<evidence type="ECO:0000313" key="2">
    <source>
        <dbReference type="Proteomes" id="UP000645257"/>
    </source>
</evidence>
<evidence type="ECO:0000313" key="1">
    <source>
        <dbReference type="EMBL" id="GGY27519.1"/>
    </source>
</evidence>
<gene>
    <name evidence="1" type="ORF">GCM10011289_33680</name>
</gene>
<sequence>MPPVGASAVGNMRNVVVLPAPVGIEQAQHFTRPAGKEDIANRLEHPPLSTGIGDVLTALFRYREALLHMADVHHAFCIKRKAPHYF</sequence>
<accession>A0A918P6S4</accession>